<organism evidence="3 4">
    <name type="scientific">Knoellia remsis</name>
    <dbReference type="NCBI Taxonomy" id="407159"/>
    <lineage>
        <taxon>Bacteria</taxon>
        <taxon>Bacillati</taxon>
        <taxon>Actinomycetota</taxon>
        <taxon>Actinomycetes</taxon>
        <taxon>Micrococcales</taxon>
        <taxon>Intrasporangiaceae</taxon>
        <taxon>Knoellia</taxon>
    </lineage>
</organism>
<dbReference type="PANTHER" id="PTHR30163:SF8">
    <property type="entry name" value="LYTIC MUREIN TRANSGLYCOSYLASE"/>
    <property type="match status" value="1"/>
</dbReference>
<dbReference type="GO" id="GO:0009253">
    <property type="term" value="P:peptidoglycan catabolic process"/>
    <property type="evidence" value="ECO:0007669"/>
    <property type="project" value="TreeGrafter"/>
</dbReference>
<feature type="region of interest" description="Disordered" evidence="1">
    <location>
        <begin position="283"/>
        <end position="405"/>
    </location>
</feature>
<dbReference type="SUPFAM" id="SSF53955">
    <property type="entry name" value="Lysozyme-like"/>
    <property type="match status" value="1"/>
</dbReference>
<feature type="signal peptide" evidence="2">
    <location>
        <begin position="1"/>
        <end position="27"/>
    </location>
</feature>
<feature type="compositionally biased region" description="Pro residues" evidence="1">
    <location>
        <begin position="309"/>
        <end position="327"/>
    </location>
</feature>
<dbReference type="OrthoDB" id="9796191at2"/>
<evidence type="ECO:0000256" key="2">
    <source>
        <dbReference type="SAM" id="SignalP"/>
    </source>
</evidence>
<dbReference type="InterPro" id="IPR043426">
    <property type="entry name" value="MltB-like"/>
</dbReference>
<evidence type="ECO:0000313" key="4">
    <source>
        <dbReference type="Proteomes" id="UP000237822"/>
    </source>
</evidence>
<dbReference type="Gene3D" id="1.10.530.10">
    <property type="match status" value="1"/>
</dbReference>
<dbReference type="Proteomes" id="UP000237822">
    <property type="component" value="Unassembled WGS sequence"/>
</dbReference>
<dbReference type="CDD" id="cd13399">
    <property type="entry name" value="Slt35-like"/>
    <property type="match status" value="1"/>
</dbReference>
<keyword evidence="2" id="KW-0732">Signal</keyword>
<name>A0A2T0UY79_9MICO</name>
<keyword evidence="4" id="KW-1185">Reference proteome</keyword>
<proteinExistence type="predicted"/>
<evidence type="ECO:0000313" key="3">
    <source>
        <dbReference type="EMBL" id="PRY62798.1"/>
    </source>
</evidence>
<sequence length="405" mass="39813">MRITLSAQLVRVVVGLGVLASAVSTQAVGFARNPDAPRADAAEAAAAAVADLEPVLATWPATSPAGQPISTTAPKPADTQVTTTLLRGRAAPGVGGIPSTVLPAYQRAAQTMADRAPGCGLPWWLLAGIGKIESGHASGGRVDATGRTRGEILGPLLDGSLAGTATIRDTDGGRLDGNRSYDRAVGPMQFLPGTWAMYGADGNADGVADPHNVYDAALAAGRYLCAGGGDLRREADLTAAVLRYNNSSDYLAKVVGWGVAYRDGLATIAPLAGRVAGDATTAAKTAAPPVTPAPVPAPTASGPARPGVPATPAPRPSTTPTPRPTSTPSPTTSTPEPTTTPTGTPAPTGTPTPTGTPSTGPSPTPTPTPTSSASGSTGSTDATSSSGVAATGAVTDGAAPAAGDS</sequence>
<reference evidence="3 4" key="1">
    <citation type="submission" date="2018-03" db="EMBL/GenBank/DDBJ databases">
        <title>Genomic Encyclopedia of Archaeal and Bacterial Type Strains, Phase II (KMG-II): from individual species to whole genera.</title>
        <authorList>
            <person name="Goeker M."/>
        </authorList>
    </citation>
    <scope>NUCLEOTIDE SEQUENCE [LARGE SCALE GENOMIC DNA]</scope>
    <source>
        <strain evidence="3 4">ATCC BAA-1496</strain>
    </source>
</reference>
<accession>A0A2T0UY79</accession>
<dbReference type="RefSeq" id="WP_106296383.1">
    <property type="nucleotide sequence ID" value="NZ_PVTI01000003.1"/>
</dbReference>
<protein>
    <submittedName>
        <fullName evidence="3">Membrane-bound lytic murein transglycosylase B</fullName>
    </submittedName>
</protein>
<feature type="chain" id="PRO_5038814970" evidence="2">
    <location>
        <begin position="28"/>
        <end position="405"/>
    </location>
</feature>
<dbReference type="AlphaFoldDB" id="A0A2T0UY79"/>
<comment type="caution">
    <text evidence="3">The sequence shown here is derived from an EMBL/GenBank/DDBJ whole genome shotgun (WGS) entry which is preliminary data.</text>
</comment>
<feature type="compositionally biased region" description="Low complexity" evidence="1">
    <location>
        <begin position="369"/>
        <end position="405"/>
    </location>
</feature>
<dbReference type="PANTHER" id="PTHR30163">
    <property type="entry name" value="MEMBRANE-BOUND LYTIC MUREIN TRANSGLYCOSYLASE B"/>
    <property type="match status" value="1"/>
</dbReference>
<dbReference type="InterPro" id="IPR023346">
    <property type="entry name" value="Lysozyme-like_dom_sf"/>
</dbReference>
<feature type="compositionally biased region" description="Low complexity" evidence="1">
    <location>
        <begin position="328"/>
        <end position="359"/>
    </location>
</feature>
<evidence type="ECO:0000256" key="1">
    <source>
        <dbReference type="SAM" id="MobiDB-lite"/>
    </source>
</evidence>
<dbReference type="GO" id="GO:0008933">
    <property type="term" value="F:peptidoglycan lytic transglycosylase activity"/>
    <property type="evidence" value="ECO:0007669"/>
    <property type="project" value="TreeGrafter"/>
</dbReference>
<dbReference type="EMBL" id="PVTI01000003">
    <property type="protein sequence ID" value="PRY62798.1"/>
    <property type="molecule type" value="Genomic_DNA"/>
</dbReference>
<gene>
    <name evidence="3" type="ORF">BCF74_1034</name>
</gene>